<dbReference type="PANTHER" id="PTHR47027">
    <property type="entry name" value="REVERSE TRANSCRIPTASE DOMAIN-CONTAINING PROTEIN"/>
    <property type="match status" value="1"/>
</dbReference>
<dbReference type="Proteomes" id="UP000277204">
    <property type="component" value="Unassembled WGS sequence"/>
</dbReference>
<dbReference type="PANTHER" id="PTHR47027:SF25">
    <property type="entry name" value="REVERSE TRANSCRIPTASE DOMAIN-CONTAINING PROTEIN"/>
    <property type="match status" value="1"/>
</dbReference>
<sequence>MMQVDEIDFADDLTLLLHTQQQMQEKMTSVAAASATVCLNIHKGKSKIIRYNATRTKQITLDEQYLENVNTFTYLGTIIGEHDGSDVDVKARIDKPRAAYLQVNNIRNTKQMSVNQHQGQNFQYQYQNSSTV</sequence>
<dbReference type="AlphaFoldDB" id="A0A183MT62"/>
<keyword evidence="2" id="KW-1185">Reference proteome</keyword>
<protein>
    <submittedName>
        <fullName evidence="1">Uncharacterized protein</fullName>
    </submittedName>
</protein>
<proteinExistence type="predicted"/>
<evidence type="ECO:0000313" key="1">
    <source>
        <dbReference type="EMBL" id="VDP30884.1"/>
    </source>
</evidence>
<dbReference type="EMBL" id="UZAI01017899">
    <property type="protein sequence ID" value="VDP30884.1"/>
    <property type="molecule type" value="Genomic_DNA"/>
</dbReference>
<gene>
    <name evidence="1" type="ORF">SMRZ_LOCUS19237</name>
</gene>
<name>A0A183MT62_9TREM</name>
<organism evidence="1 2">
    <name type="scientific">Schistosoma margrebowiei</name>
    <dbReference type="NCBI Taxonomy" id="48269"/>
    <lineage>
        <taxon>Eukaryota</taxon>
        <taxon>Metazoa</taxon>
        <taxon>Spiralia</taxon>
        <taxon>Lophotrochozoa</taxon>
        <taxon>Platyhelminthes</taxon>
        <taxon>Trematoda</taxon>
        <taxon>Digenea</taxon>
        <taxon>Strigeidida</taxon>
        <taxon>Schistosomatoidea</taxon>
        <taxon>Schistosomatidae</taxon>
        <taxon>Schistosoma</taxon>
    </lineage>
</organism>
<reference evidence="1 2" key="1">
    <citation type="submission" date="2018-11" db="EMBL/GenBank/DDBJ databases">
        <authorList>
            <consortium name="Pathogen Informatics"/>
        </authorList>
    </citation>
    <scope>NUCLEOTIDE SEQUENCE [LARGE SCALE GENOMIC DNA]</scope>
    <source>
        <strain evidence="1 2">Zambia</strain>
    </source>
</reference>
<accession>A0A183MT62</accession>
<evidence type="ECO:0000313" key="2">
    <source>
        <dbReference type="Proteomes" id="UP000277204"/>
    </source>
</evidence>